<accession>A0ACC1Y0S6</accession>
<protein>
    <submittedName>
        <fullName evidence="1">DnaJ domain containing protein</fullName>
    </submittedName>
</protein>
<evidence type="ECO:0000313" key="2">
    <source>
        <dbReference type="Proteomes" id="UP001164539"/>
    </source>
</evidence>
<organism evidence="1 2">
    <name type="scientific">Melia azedarach</name>
    <name type="common">Chinaberry tree</name>
    <dbReference type="NCBI Taxonomy" id="155640"/>
    <lineage>
        <taxon>Eukaryota</taxon>
        <taxon>Viridiplantae</taxon>
        <taxon>Streptophyta</taxon>
        <taxon>Embryophyta</taxon>
        <taxon>Tracheophyta</taxon>
        <taxon>Spermatophyta</taxon>
        <taxon>Magnoliopsida</taxon>
        <taxon>eudicotyledons</taxon>
        <taxon>Gunneridae</taxon>
        <taxon>Pentapetalae</taxon>
        <taxon>rosids</taxon>
        <taxon>malvids</taxon>
        <taxon>Sapindales</taxon>
        <taxon>Meliaceae</taxon>
        <taxon>Melia</taxon>
    </lineage>
</organism>
<reference evidence="1 2" key="1">
    <citation type="journal article" date="2023" name="Science">
        <title>Complex scaffold remodeling in plant triterpene biosynthesis.</title>
        <authorList>
            <person name="De La Pena R."/>
            <person name="Hodgson H."/>
            <person name="Liu J.C."/>
            <person name="Stephenson M.J."/>
            <person name="Martin A.C."/>
            <person name="Owen C."/>
            <person name="Harkess A."/>
            <person name="Leebens-Mack J."/>
            <person name="Jimenez L.E."/>
            <person name="Osbourn A."/>
            <person name="Sattely E.S."/>
        </authorList>
    </citation>
    <scope>NUCLEOTIDE SEQUENCE [LARGE SCALE GENOMIC DNA]</scope>
    <source>
        <strain evidence="2">cv. JPN11</strain>
        <tissue evidence="1">Leaf</tissue>
    </source>
</reference>
<sequence length="247" mass="27651">MSSQIKKSKSTNILLSLLVNKDAEACREMAEEFFRQKNVDFALCSIETARLKNPNLPCLKSYFAAYMVNKLAVETKSWYAILGVKDRQAASVQEIKKHYDALSFLLRADIFSSVAAESANKLIKEAWEVLSNERRREAYDMLMGYTRVDDDGKLKSQTAVNKQYSSAKSAKGSPPEAAAAESSSSSISPSGSPSFCVHNNRKVVMPKRKGEHTRKEDFIVRKKPSVERVREVIDLNSKGSSEEEEPL</sequence>
<evidence type="ECO:0000313" key="1">
    <source>
        <dbReference type="EMBL" id="KAJ4716130.1"/>
    </source>
</evidence>
<dbReference type="EMBL" id="CM051399">
    <property type="protein sequence ID" value="KAJ4716130.1"/>
    <property type="molecule type" value="Genomic_DNA"/>
</dbReference>
<keyword evidence="2" id="KW-1185">Reference proteome</keyword>
<proteinExistence type="predicted"/>
<dbReference type="Proteomes" id="UP001164539">
    <property type="component" value="Chromosome 6"/>
</dbReference>
<gene>
    <name evidence="1" type="ORF">OWV82_011192</name>
</gene>
<name>A0ACC1Y0S6_MELAZ</name>
<comment type="caution">
    <text evidence="1">The sequence shown here is derived from an EMBL/GenBank/DDBJ whole genome shotgun (WGS) entry which is preliminary data.</text>
</comment>